<keyword evidence="9" id="KW-1185">Reference proteome</keyword>
<keyword evidence="3 6" id="KW-0812">Transmembrane</keyword>
<proteinExistence type="predicted"/>
<protein>
    <submittedName>
        <fullName evidence="8">MFS transporter</fullName>
    </submittedName>
</protein>
<name>A0ABU9W092_9MICO</name>
<dbReference type="Proteomes" id="UP001425155">
    <property type="component" value="Unassembled WGS sequence"/>
</dbReference>
<dbReference type="CDD" id="cd17324">
    <property type="entry name" value="MFS_NepI_like"/>
    <property type="match status" value="1"/>
</dbReference>
<feature type="transmembrane region" description="Helical" evidence="6">
    <location>
        <begin position="148"/>
        <end position="166"/>
    </location>
</feature>
<evidence type="ECO:0000256" key="2">
    <source>
        <dbReference type="ARBA" id="ARBA00022475"/>
    </source>
</evidence>
<evidence type="ECO:0000256" key="4">
    <source>
        <dbReference type="ARBA" id="ARBA00022989"/>
    </source>
</evidence>
<feature type="transmembrane region" description="Helical" evidence="6">
    <location>
        <begin position="221"/>
        <end position="247"/>
    </location>
</feature>
<feature type="transmembrane region" description="Helical" evidence="6">
    <location>
        <begin position="345"/>
        <end position="367"/>
    </location>
</feature>
<feature type="domain" description="Major facilitator superfamily (MFS) profile" evidence="7">
    <location>
        <begin position="24"/>
        <end position="403"/>
    </location>
</feature>
<evidence type="ECO:0000256" key="6">
    <source>
        <dbReference type="SAM" id="Phobius"/>
    </source>
</evidence>
<feature type="transmembrane region" description="Helical" evidence="6">
    <location>
        <begin position="310"/>
        <end position="333"/>
    </location>
</feature>
<feature type="transmembrane region" description="Helical" evidence="6">
    <location>
        <begin position="286"/>
        <end position="304"/>
    </location>
</feature>
<dbReference type="InterPro" id="IPR020846">
    <property type="entry name" value="MFS_dom"/>
</dbReference>
<feature type="transmembrane region" description="Helical" evidence="6">
    <location>
        <begin position="253"/>
        <end position="274"/>
    </location>
</feature>
<dbReference type="RefSeq" id="WP_342111479.1">
    <property type="nucleotide sequence ID" value="NZ_JBCAUN010000001.1"/>
</dbReference>
<feature type="transmembrane region" description="Helical" evidence="6">
    <location>
        <begin position="58"/>
        <end position="78"/>
    </location>
</feature>
<dbReference type="PANTHER" id="PTHR43124:SF3">
    <property type="entry name" value="CHLORAMPHENICOL EFFLUX PUMP RV0191"/>
    <property type="match status" value="1"/>
</dbReference>
<dbReference type="InterPro" id="IPR050189">
    <property type="entry name" value="MFS_Efflux_Transporters"/>
</dbReference>
<evidence type="ECO:0000256" key="3">
    <source>
        <dbReference type="ARBA" id="ARBA00022692"/>
    </source>
</evidence>
<dbReference type="PROSITE" id="PS50850">
    <property type="entry name" value="MFS"/>
    <property type="match status" value="1"/>
</dbReference>
<feature type="transmembrane region" description="Helical" evidence="6">
    <location>
        <begin position="90"/>
        <end position="113"/>
    </location>
</feature>
<dbReference type="Gene3D" id="1.20.1250.20">
    <property type="entry name" value="MFS general substrate transporter like domains"/>
    <property type="match status" value="1"/>
</dbReference>
<organism evidence="8 9">
    <name type="scientific">Leifsonia stereocauli</name>
    <dbReference type="NCBI Taxonomy" id="3134136"/>
    <lineage>
        <taxon>Bacteria</taxon>
        <taxon>Bacillati</taxon>
        <taxon>Actinomycetota</taxon>
        <taxon>Actinomycetes</taxon>
        <taxon>Micrococcales</taxon>
        <taxon>Microbacteriaceae</taxon>
        <taxon>Leifsonia</taxon>
    </lineage>
</organism>
<dbReference type="InterPro" id="IPR036259">
    <property type="entry name" value="MFS_trans_sf"/>
</dbReference>
<evidence type="ECO:0000256" key="5">
    <source>
        <dbReference type="ARBA" id="ARBA00023136"/>
    </source>
</evidence>
<dbReference type="SUPFAM" id="SSF103473">
    <property type="entry name" value="MFS general substrate transporter"/>
    <property type="match status" value="1"/>
</dbReference>
<feature type="transmembrane region" description="Helical" evidence="6">
    <location>
        <begin position="178"/>
        <end position="201"/>
    </location>
</feature>
<reference evidence="8 9" key="1">
    <citation type="submission" date="2024-03" db="EMBL/GenBank/DDBJ databases">
        <title>YIM 134122 draft genome.</title>
        <authorList>
            <person name="Zuo S."/>
            <person name="Xiong L."/>
        </authorList>
    </citation>
    <scope>NUCLEOTIDE SEQUENCE [LARGE SCALE GENOMIC DNA]</scope>
    <source>
        <strain evidence="8 9">YIM 134122</strain>
    </source>
</reference>
<keyword evidence="2" id="KW-1003">Cell membrane</keyword>
<evidence type="ECO:0000313" key="9">
    <source>
        <dbReference type="Proteomes" id="UP001425155"/>
    </source>
</evidence>
<sequence>MGAVRQPQSARLWQPRTVREAAGGILALTIATFFAITTEMLPVGVLPAMGDDLGVSESIAGLLVTVYAFMVAALAVPLTLWTRRMPRKGLLLVTLAAYTAGNLVVAMAPTFAVVAAGRALGGIAHALFFSLSIAYCSRLVRPEFTGRALALVTAGASAGFVLGVPLSTSLGSAVGWRVAFGVLAAGCAIALVSVVVLLPAVAVATGSDPEDPERGPRRGRLAAVSVTNALVYLGQYSVYTYIAVILLASGLSAAGVGPVLLVLGGLGLVGTWFAAATLDRRPRSSLLIALSAMVVGLLGLGIAFPGLAGVLAASALWGAGFGAVASSFQTAAIRTRGATPDLVGALVNATANIGIGGGAAIGGAVLAGIGLDWLPYCGAALILAGVIVIVAARRAFPASPVEAPTLA</sequence>
<accession>A0ABU9W092</accession>
<evidence type="ECO:0000313" key="8">
    <source>
        <dbReference type="EMBL" id="MEN1945406.1"/>
    </source>
</evidence>
<dbReference type="PANTHER" id="PTHR43124">
    <property type="entry name" value="PURINE EFFLUX PUMP PBUE"/>
    <property type="match status" value="1"/>
</dbReference>
<comment type="caution">
    <text evidence="8">The sequence shown here is derived from an EMBL/GenBank/DDBJ whole genome shotgun (WGS) entry which is preliminary data.</text>
</comment>
<comment type="subcellular location">
    <subcellularLocation>
        <location evidence="1">Cell membrane</location>
        <topology evidence="1">Multi-pass membrane protein</topology>
    </subcellularLocation>
</comment>
<feature type="transmembrane region" description="Helical" evidence="6">
    <location>
        <begin position="373"/>
        <end position="392"/>
    </location>
</feature>
<keyword evidence="5 6" id="KW-0472">Membrane</keyword>
<gene>
    <name evidence="8" type="ORF">WJX64_02495</name>
</gene>
<dbReference type="Pfam" id="PF07690">
    <property type="entry name" value="MFS_1"/>
    <property type="match status" value="1"/>
</dbReference>
<dbReference type="EMBL" id="JBCLVG010000001">
    <property type="protein sequence ID" value="MEN1945406.1"/>
    <property type="molecule type" value="Genomic_DNA"/>
</dbReference>
<feature type="transmembrane region" description="Helical" evidence="6">
    <location>
        <begin position="21"/>
        <end position="38"/>
    </location>
</feature>
<evidence type="ECO:0000256" key="1">
    <source>
        <dbReference type="ARBA" id="ARBA00004651"/>
    </source>
</evidence>
<dbReference type="InterPro" id="IPR011701">
    <property type="entry name" value="MFS"/>
</dbReference>
<feature type="transmembrane region" description="Helical" evidence="6">
    <location>
        <begin position="119"/>
        <end position="136"/>
    </location>
</feature>
<evidence type="ECO:0000259" key="7">
    <source>
        <dbReference type="PROSITE" id="PS50850"/>
    </source>
</evidence>
<keyword evidence="4 6" id="KW-1133">Transmembrane helix</keyword>